<reference evidence="3" key="1">
    <citation type="submission" date="2021-01" db="EMBL/GenBank/DDBJ databases">
        <title>Deciphering the adaptive evolutionary patterns associated with biogeogrpahic diversity in the finger millet blast pathogen Magnaporthe oryzae in Eastern Africa.</title>
        <authorList>
            <person name="Onyema G."/>
            <person name="Shittu T.A."/>
            <person name="Dodsworth S."/>
            <person name="Devilliers S."/>
            <person name="Muthumeenakshi S."/>
            <person name="Sreenivasaprasad S."/>
        </authorList>
    </citation>
    <scope>NUCLEOTIDE SEQUENCE</scope>
    <source>
        <strain evidence="3">D15/s37</strain>
    </source>
</reference>
<feature type="compositionally biased region" description="Polar residues" evidence="1">
    <location>
        <begin position="615"/>
        <end position="654"/>
    </location>
</feature>
<feature type="region of interest" description="Disordered" evidence="1">
    <location>
        <begin position="600"/>
        <end position="847"/>
    </location>
</feature>
<evidence type="ECO:0000313" key="3">
    <source>
        <dbReference type="EMBL" id="KAI6293299.1"/>
    </source>
</evidence>
<feature type="region of interest" description="Disordered" evidence="1">
    <location>
        <begin position="539"/>
        <end position="583"/>
    </location>
</feature>
<feature type="compositionally biased region" description="Low complexity" evidence="1">
    <location>
        <begin position="693"/>
        <end position="702"/>
    </location>
</feature>
<evidence type="ECO:0000313" key="4">
    <source>
        <dbReference type="Proteomes" id="UP001059893"/>
    </source>
</evidence>
<feature type="transmembrane region" description="Helical" evidence="2">
    <location>
        <begin position="385"/>
        <end position="409"/>
    </location>
</feature>
<name>A0ABQ8N938_PYRGI</name>
<evidence type="ECO:0000256" key="2">
    <source>
        <dbReference type="SAM" id="Phobius"/>
    </source>
</evidence>
<dbReference type="Proteomes" id="UP001059893">
    <property type="component" value="Unassembled WGS sequence"/>
</dbReference>
<accession>A0ABQ8N938</accession>
<feature type="compositionally biased region" description="Gly residues" evidence="1">
    <location>
        <begin position="829"/>
        <end position="847"/>
    </location>
</feature>
<sequence length="847" mass="92873">MDWPRSSDPLLNEEEIKLFGCVAAPGPALAASRYVYLSDDSSSSIRCTHLTSDRDWDRLQFPDASSNGSRHGYKSPAKFHLVMIPPQTTPSKVEKANIAMWRLPLSLQTWTRVAKRFRIHHFLDVKVLLKKQMLIWSTAEPSPSNAGEKVWMNVSMTSDNWKDNNYSPDKFAMSSAHLEAERLTTAVILGLKPSQMSLVESLVSNANAAGMVHHPLFTTYLVAELMRERLARLSQNYMETIEVVHGMLRKMYNSEKDELRFTSINTKQLRQISEARKICDKVEVEILGTKRHLEKAVRQIFPRLSAQDAGRSAGQAAVSDFLTQRYQEKFDDILTNLEDLKTTNRSSVELMSQQAAHIQTCLAQEQAQTARKEAKESARSAENSYVIAIMGMFFLPASTLATIFAMPIFKWDEHPLDLLLRSSGNATETPAAAAAGNSTATSADSSSPADVLTGYVWVYCIISIGITLLLYIYKLIREKISRNRVNGSEHPVLDLLLKPLTMIWRNKPQQRMTATDPDRKRWTGNAMSQVVNPVATPRFSLPQHMPSPVRHPTTQSLPTAMPMAPPGSAPPRRQTEVVSARTDRHRYGRDHFQAHATLVNSSSGQGHEPWVQGAPMSQTPPTTSRASSTNNLVQPSINAAQHSGSQRATPSVPSHQHAPQAHSRRNNTDPGPPPPPPPATQPHRGRQGSHTSPAATTATQPPRITLPPRSTQPDDHGPPPRRGNTTDQKAAEPKQQPASRAHTFPPQAPVVQVSGARDHQHGRYWAPAAANPRQNRFAPEDPDSLWPGPPPGSSSSSGGSRDSSRGRGVGEFRESESREGLVGAAGPPGMAGGGSGSSRSGMGLGGR</sequence>
<keyword evidence="2" id="KW-0472">Membrane</keyword>
<keyword evidence="4" id="KW-1185">Reference proteome</keyword>
<keyword evidence="2" id="KW-0812">Transmembrane</keyword>
<keyword evidence="2" id="KW-1133">Transmembrane helix</keyword>
<feature type="transmembrane region" description="Helical" evidence="2">
    <location>
        <begin position="454"/>
        <end position="473"/>
    </location>
</feature>
<feature type="compositionally biased region" description="Pro residues" evidence="1">
    <location>
        <begin position="670"/>
        <end position="680"/>
    </location>
</feature>
<gene>
    <name evidence="3" type="ORF">MCOR33_009252</name>
</gene>
<comment type="caution">
    <text evidence="3">The sequence shown here is derived from an EMBL/GenBank/DDBJ whole genome shotgun (WGS) entry which is preliminary data.</text>
</comment>
<protein>
    <submittedName>
        <fullName evidence="3">Uncharacterized protein</fullName>
    </submittedName>
</protein>
<feature type="compositionally biased region" description="Basic and acidic residues" evidence="1">
    <location>
        <begin position="802"/>
        <end position="819"/>
    </location>
</feature>
<dbReference type="EMBL" id="JABSND010000251">
    <property type="protein sequence ID" value="KAI6293299.1"/>
    <property type="molecule type" value="Genomic_DNA"/>
</dbReference>
<proteinExistence type="predicted"/>
<organism evidence="3 4">
    <name type="scientific">Pyricularia grisea</name>
    <name type="common">Crabgrass-specific blast fungus</name>
    <name type="synonym">Magnaporthe grisea</name>
    <dbReference type="NCBI Taxonomy" id="148305"/>
    <lineage>
        <taxon>Eukaryota</taxon>
        <taxon>Fungi</taxon>
        <taxon>Dikarya</taxon>
        <taxon>Ascomycota</taxon>
        <taxon>Pezizomycotina</taxon>
        <taxon>Sordariomycetes</taxon>
        <taxon>Sordariomycetidae</taxon>
        <taxon>Magnaporthales</taxon>
        <taxon>Pyriculariaceae</taxon>
        <taxon>Pyricularia</taxon>
    </lineage>
</organism>
<evidence type="ECO:0000256" key="1">
    <source>
        <dbReference type="SAM" id="MobiDB-lite"/>
    </source>
</evidence>